<sequence length="196" mass="22733">MATDITPYQLSMALQYVGVWFRQFSRALQQLARQSKQPPPNWFQKVEAEVDINAEELFLELRDINVFKVRPVEAQIRNTSIMPNPWWESGQSLPDQYVTRSIVEMVGEAEQFFPTVEDGTDTLPLLFNMQQMPTRSIQQMSNFCDQTMEEMRVEIEVNHGVMQFCQDQLALFDATPEVKEQLLEAWDQSVAHPASK</sequence>
<accession>A0A0C3EM68</accession>
<protein>
    <submittedName>
        <fullName evidence="1">Uncharacterized protein</fullName>
    </submittedName>
</protein>
<dbReference type="Proteomes" id="UP000053989">
    <property type="component" value="Unassembled WGS sequence"/>
</dbReference>
<reference evidence="2" key="2">
    <citation type="submission" date="2015-01" db="EMBL/GenBank/DDBJ databases">
        <title>Evolutionary Origins and Diversification of the Mycorrhizal Mutualists.</title>
        <authorList>
            <consortium name="DOE Joint Genome Institute"/>
            <consortium name="Mycorrhizal Genomics Consortium"/>
            <person name="Kohler A."/>
            <person name="Kuo A."/>
            <person name="Nagy L.G."/>
            <person name="Floudas D."/>
            <person name="Copeland A."/>
            <person name="Barry K.W."/>
            <person name="Cichocki N."/>
            <person name="Veneault-Fourrey C."/>
            <person name="LaButti K."/>
            <person name="Lindquist E.A."/>
            <person name="Lipzen A."/>
            <person name="Lundell T."/>
            <person name="Morin E."/>
            <person name="Murat C."/>
            <person name="Riley R."/>
            <person name="Ohm R."/>
            <person name="Sun H."/>
            <person name="Tunlid A."/>
            <person name="Henrissat B."/>
            <person name="Grigoriev I.V."/>
            <person name="Hibbett D.S."/>
            <person name="Martin F."/>
        </authorList>
    </citation>
    <scope>NUCLEOTIDE SEQUENCE [LARGE SCALE GENOMIC DNA]</scope>
    <source>
        <strain evidence="2">Foug A</strain>
    </source>
</reference>
<dbReference type="HOGENOM" id="CLU_105528_0_0_1"/>
<evidence type="ECO:0000313" key="1">
    <source>
        <dbReference type="EMBL" id="KIM69299.1"/>
    </source>
</evidence>
<name>A0A0C3EM68_9AGAM</name>
<proteinExistence type="predicted"/>
<keyword evidence="2" id="KW-1185">Reference proteome</keyword>
<dbReference type="AlphaFoldDB" id="A0A0C3EM68"/>
<organism evidence="1 2">
    <name type="scientific">Scleroderma citrinum Foug A</name>
    <dbReference type="NCBI Taxonomy" id="1036808"/>
    <lineage>
        <taxon>Eukaryota</taxon>
        <taxon>Fungi</taxon>
        <taxon>Dikarya</taxon>
        <taxon>Basidiomycota</taxon>
        <taxon>Agaricomycotina</taxon>
        <taxon>Agaricomycetes</taxon>
        <taxon>Agaricomycetidae</taxon>
        <taxon>Boletales</taxon>
        <taxon>Sclerodermatineae</taxon>
        <taxon>Sclerodermataceae</taxon>
        <taxon>Scleroderma</taxon>
    </lineage>
</organism>
<dbReference type="OrthoDB" id="10556033at2759"/>
<dbReference type="InParanoid" id="A0A0C3EM68"/>
<dbReference type="EMBL" id="KN822007">
    <property type="protein sequence ID" value="KIM69299.1"/>
    <property type="molecule type" value="Genomic_DNA"/>
</dbReference>
<evidence type="ECO:0000313" key="2">
    <source>
        <dbReference type="Proteomes" id="UP000053989"/>
    </source>
</evidence>
<gene>
    <name evidence="1" type="ORF">SCLCIDRAFT_19905</name>
</gene>
<reference evidence="1 2" key="1">
    <citation type="submission" date="2014-04" db="EMBL/GenBank/DDBJ databases">
        <authorList>
            <consortium name="DOE Joint Genome Institute"/>
            <person name="Kuo A."/>
            <person name="Kohler A."/>
            <person name="Nagy L.G."/>
            <person name="Floudas D."/>
            <person name="Copeland A."/>
            <person name="Barry K.W."/>
            <person name="Cichocki N."/>
            <person name="Veneault-Fourrey C."/>
            <person name="LaButti K."/>
            <person name="Lindquist E.A."/>
            <person name="Lipzen A."/>
            <person name="Lundell T."/>
            <person name="Morin E."/>
            <person name="Murat C."/>
            <person name="Sun H."/>
            <person name="Tunlid A."/>
            <person name="Henrissat B."/>
            <person name="Grigoriev I.V."/>
            <person name="Hibbett D.S."/>
            <person name="Martin F."/>
            <person name="Nordberg H.P."/>
            <person name="Cantor M.N."/>
            <person name="Hua S.X."/>
        </authorList>
    </citation>
    <scope>NUCLEOTIDE SEQUENCE [LARGE SCALE GENOMIC DNA]</scope>
    <source>
        <strain evidence="1 2">Foug A</strain>
    </source>
</reference>